<accession>A0ABQ7GV57</accession>
<dbReference type="EMBL" id="MU069576">
    <property type="protein sequence ID" value="KAF5838509.1"/>
    <property type="molecule type" value="Genomic_DNA"/>
</dbReference>
<name>A0ABQ7GV57_DUNSA</name>
<evidence type="ECO:0008006" key="3">
    <source>
        <dbReference type="Google" id="ProtNLM"/>
    </source>
</evidence>
<evidence type="ECO:0000313" key="1">
    <source>
        <dbReference type="EMBL" id="KAF5838509.1"/>
    </source>
</evidence>
<comment type="caution">
    <text evidence="1">The sequence shown here is derived from an EMBL/GenBank/DDBJ whole genome shotgun (WGS) entry which is preliminary data.</text>
</comment>
<gene>
    <name evidence="1" type="ORF">DUNSADRAFT_2779</name>
</gene>
<keyword evidence="2" id="KW-1185">Reference proteome</keyword>
<dbReference type="Proteomes" id="UP000815325">
    <property type="component" value="Unassembled WGS sequence"/>
</dbReference>
<evidence type="ECO:0000313" key="2">
    <source>
        <dbReference type="Proteomes" id="UP000815325"/>
    </source>
</evidence>
<organism evidence="1 2">
    <name type="scientific">Dunaliella salina</name>
    <name type="common">Green alga</name>
    <name type="synonym">Protococcus salinus</name>
    <dbReference type="NCBI Taxonomy" id="3046"/>
    <lineage>
        <taxon>Eukaryota</taxon>
        <taxon>Viridiplantae</taxon>
        <taxon>Chlorophyta</taxon>
        <taxon>core chlorophytes</taxon>
        <taxon>Chlorophyceae</taxon>
        <taxon>CS clade</taxon>
        <taxon>Chlamydomonadales</taxon>
        <taxon>Dunaliellaceae</taxon>
        <taxon>Dunaliella</taxon>
    </lineage>
</organism>
<reference evidence="1" key="1">
    <citation type="submission" date="2017-08" db="EMBL/GenBank/DDBJ databases">
        <authorList>
            <person name="Polle J.E."/>
            <person name="Barry K."/>
            <person name="Cushman J."/>
            <person name="Schmutz J."/>
            <person name="Tran D."/>
            <person name="Hathwaick L.T."/>
            <person name="Yim W.C."/>
            <person name="Jenkins J."/>
            <person name="Mckie-Krisberg Z.M."/>
            <person name="Prochnik S."/>
            <person name="Lindquist E."/>
            <person name="Dockter R.B."/>
            <person name="Adam C."/>
            <person name="Molina H."/>
            <person name="Bunkerborg J."/>
            <person name="Jin E."/>
            <person name="Buchheim M."/>
            <person name="Magnuson J."/>
        </authorList>
    </citation>
    <scope>NUCLEOTIDE SEQUENCE</scope>
    <source>
        <strain evidence="1">CCAP 19/18</strain>
    </source>
</reference>
<proteinExistence type="predicted"/>
<protein>
    <recommendedName>
        <fullName evidence="3">Encoded protein</fullName>
    </recommendedName>
</protein>
<sequence>MRRTSTHTQGAPWNQTCPPSTTFSVLRNLPALDPELCSMPAKLLALRASRNAPISTLIPCLSSTSAKFPHARESCPCQDNSGFLHSATVVLPVQHQQFHLTMGLAFQQPFMDDAEGVYQLVFQLIQHQQDHARPPLMVHPVLLQPCWMTQSVPTSSIEPAL</sequence>